<evidence type="ECO:0000313" key="1">
    <source>
        <dbReference type="EMBL" id="RSL65764.1"/>
    </source>
</evidence>
<accession>A0A428QKB9</accession>
<sequence length="164" mass="17959">MSGYKEYSSSSYSTNEEFNPLNEALSKIGQDTPSKGEFFASAPCKPLPPPLPCTSSDKLADWEHEIREYANGEFGNLTLGANASSSIDAICRKLCTHWGYRLPQSHDAPTASFVSQVWRLVPPTKGHVKAISEHVLQDLIAVSLNSSLVKGTTLGKEMWYADHA</sequence>
<dbReference type="EMBL" id="NKCL01000509">
    <property type="protein sequence ID" value="RSL65764.1"/>
    <property type="molecule type" value="Genomic_DNA"/>
</dbReference>
<protein>
    <submittedName>
        <fullName evidence="1">Uncharacterized protein</fullName>
    </submittedName>
</protein>
<evidence type="ECO:0000313" key="2">
    <source>
        <dbReference type="Proteomes" id="UP000287972"/>
    </source>
</evidence>
<gene>
    <name evidence="1" type="ORF">CEP51_012943</name>
</gene>
<keyword evidence="2" id="KW-1185">Reference proteome</keyword>
<name>A0A428QKB9_9HYPO</name>
<reference evidence="1 2" key="1">
    <citation type="submission" date="2017-06" db="EMBL/GenBank/DDBJ databases">
        <title>Comparative genomic analysis of Ambrosia Fusariam Clade fungi.</title>
        <authorList>
            <person name="Stajich J.E."/>
            <person name="Carrillo J."/>
            <person name="Kijimoto T."/>
            <person name="Eskalen A."/>
            <person name="O'Donnell K."/>
            <person name="Kasson M."/>
        </authorList>
    </citation>
    <scope>NUCLEOTIDE SEQUENCE [LARGE SCALE GENOMIC DNA]</scope>
    <source>
        <strain evidence="1 2">NRRL62606</strain>
    </source>
</reference>
<comment type="caution">
    <text evidence="1">The sequence shown here is derived from an EMBL/GenBank/DDBJ whole genome shotgun (WGS) entry which is preliminary data.</text>
</comment>
<organism evidence="1 2">
    <name type="scientific">Fusarium floridanum</name>
    <dbReference type="NCBI Taxonomy" id="1325733"/>
    <lineage>
        <taxon>Eukaryota</taxon>
        <taxon>Fungi</taxon>
        <taxon>Dikarya</taxon>
        <taxon>Ascomycota</taxon>
        <taxon>Pezizomycotina</taxon>
        <taxon>Sordariomycetes</taxon>
        <taxon>Hypocreomycetidae</taxon>
        <taxon>Hypocreales</taxon>
        <taxon>Nectriaceae</taxon>
        <taxon>Fusarium</taxon>
        <taxon>Fusarium solani species complex</taxon>
    </lineage>
</organism>
<dbReference type="Proteomes" id="UP000287972">
    <property type="component" value="Unassembled WGS sequence"/>
</dbReference>
<dbReference type="AlphaFoldDB" id="A0A428QKB9"/>
<proteinExistence type="predicted"/>